<sequence>SDGSFSQQMIQTLNHLKKSYVEIYLKRHRKARLNAEEDKRKQTLMKDFRLKELQKLSTIELMPHQSLTSFQNKLAGLKSCFQLTGSDLASNPVCRDCGFKPIQEDQTTAGSEMLKQLDDELDRLHQSWVKSLLSNLEDPTVQEKMELLQRSNREKVAGFLKSKTLPDDLSDEFLKAIQEALSGLSKIVISLDDLKKALYAEGSPATPKELKERFSGYLNHLIAGKDQDKVRIVIE</sequence>
<dbReference type="Pfam" id="PF26388">
    <property type="entry name" value="DUF6079_6th"/>
    <property type="match status" value="1"/>
</dbReference>
<proteinExistence type="predicted"/>
<gene>
    <name evidence="2" type="ORF">S01H1_70006</name>
</gene>
<comment type="caution">
    <text evidence="2">The sequence shown here is derived from an EMBL/GenBank/DDBJ whole genome shotgun (WGS) entry which is preliminary data.</text>
</comment>
<accession>X0X0A8</accession>
<dbReference type="InterPro" id="IPR058574">
    <property type="entry name" value="DUF6079_6th"/>
</dbReference>
<protein>
    <recommendedName>
        <fullName evidence="1">DUF6079 domain-containing protein</fullName>
    </recommendedName>
</protein>
<dbReference type="AlphaFoldDB" id="X0X0A8"/>
<feature type="domain" description="DUF6079" evidence="1">
    <location>
        <begin position="37"/>
        <end position="126"/>
    </location>
</feature>
<name>X0X0A8_9ZZZZ</name>
<evidence type="ECO:0000313" key="2">
    <source>
        <dbReference type="EMBL" id="GAG30098.1"/>
    </source>
</evidence>
<organism evidence="2">
    <name type="scientific">marine sediment metagenome</name>
    <dbReference type="NCBI Taxonomy" id="412755"/>
    <lineage>
        <taxon>unclassified sequences</taxon>
        <taxon>metagenomes</taxon>
        <taxon>ecological metagenomes</taxon>
    </lineage>
</organism>
<dbReference type="EMBL" id="BARS01046510">
    <property type="protein sequence ID" value="GAG30098.1"/>
    <property type="molecule type" value="Genomic_DNA"/>
</dbReference>
<evidence type="ECO:0000259" key="1">
    <source>
        <dbReference type="Pfam" id="PF26388"/>
    </source>
</evidence>
<reference evidence="2" key="1">
    <citation type="journal article" date="2014" name="Front. Microbiol.">
        <title>High frequency of phylogenetically diverse reductive dehalogenase-homologous genes in deep subseafloor sedimentary metagenomes.</title>
        <authorList>
            <person name="Kawai M."/>
            <person name="Futagami T."/>
            <person name="Toyoda A."/>
            <person name="Takaki Y."/>
            <person name="Nishi S."/>
            <person name="Hori S."/>
            <person name="Arai W."/>
            <person name="Tsubouchi T."/>
            <person name="Morono Y."/>
            <person name="Uchiyama I."/>
            <person name="Ito T."/>
            <person name="Fujiyama A."/>
            <person name="Inagaki F."/>
            <person name="Takami H."/>
        </authorList>
    </citation>
    <scope>NUCLEOTIDE SEQUENCE</scope>
    <source>
        <strain evidence="2">Expedition CK06-06</strain>
    </source>
</reference>
<feature type="non-terminal residue" evidence="2">
    <location>
        <position position="1"/>
    </location>
</feature>